<dbReference type="GO" id="GO:0005789">
    <property type="term" value="C:endoplasmic reticulum membrane"/>
    <property type="evidence" value="ECO:0007669"/>
    <property type="project" value="UniProtKB-SubCell"/>
</dbReference>
<feature type="transmembrane region" description="Helical" evidence="13">
    <location>
        <begin position="47"/>
        <end position="66"/>
    </location>
</feature>
<evidence type="ECO:0000256" key="4">
    <source>
        <dbReference type="ARBA" id="ARBA00022692"/>
    </source>
</evidence>
<proteinExistence type="inferred from homology"/>
<accession>A0A5J4NDE5</accession>
<sequence>MAWDVVLGPPFVFCFVYSLIFIIGLYFGKGGLSRNHPTAIRSRFISVAFTCTIIMLHILTFIHNSGHSWRDPFSYNWHQIFIRSDHLIHSFIIPLSLTMVLYLGTLVDDLVSGRMRVLFDLEFWASRFFNWISVRNLLVAPTAEEFVFRACILFHLQPLYSSCERLCLISPLFFSVAHFHHIYGQIREGERAVDAFLKALFQVAYTTIFGAYSAFLLLRTGNLMAAIVAHSVCNFMSLPDPVGAMKRAQLRLGLFGQLLSVAAHLAGLLLWLNFLYPATDPRKFSNHMDAASQLKGRVSFDSVEPFICRCLREDSLVEQTDLNELISLAAYLDGTYFILRHLHTRLKTAKRNQKTKSVVFYENALSVMDLLLCPTRKPCEILGQPIKPKTELARHIRLSYLRHLFTQVWIQFLDNQIPDELILKAIRLLGDDRLSRLSETRLLADYVIPIFDVPPHSDLPLPTEASVPFTWSRAVSRTMLGLVHKGGLHYPRLYPRLYELLDDSLLECPEVDRFLDDLDVYLSSL</sequence>
<evidence type="ECO:0000256" key="5">
    <source>
        <dbReference type="ARBA" id="ARBA00022801"/>
    </source>
</evidence>
<dbReference type="InterPro" id="IPR003675">
    <property type="entry name" value="Rce1/LyrA-like_dom"/>
</dbReference>
<evidence type="ECO:0000256" key="11">
    <source>
        <dbReference type="ARBA" id="ARBA00049729"/>
    </source>
</evidence>
<dbReference type="EMBL" id="QNGE01004070">
    <property type="protein sequence ID" value="KAA3673259.1"/>
    <property type="molecule type" value="Genomic_DNA"/>
</dbReference>
<evidence type="ECO:0000313" key="16">
    <source>
        <dbReference type="Proteomes" id="UP000324629"/>
    </source>
</evidence>
<evidence type="ECO:0000256" key="8">
    <source>
        <dbReference type="ARBA" id="ARBA00023136"/>
    </source>
</evidence>
<comment type="catalytic activity">
    <reaction evidence="10">
        <text>Hydrolyzes the peptide bond -P2-(S-farnesyl or geranylgeranyl)C-P1'-P2'-P3'-COOH where P1' and P2' are amino acids with aliphatic sidechains and P3' is any C-terminal residue.</text>
        <dbReference type="EC" id="3.4.26.1"/>
    </reaction>
</comment>
<keyword evidence="6" id="KW-0256">Endoplasmic reticulum</keyword>
<evidence type="ECO:0000256" key="10">
    <source>
        <dbReference type="ARBA" id="ARBA00047280"/>
    </source>
</evidence>
<keyword evidence="4 13" id="KW-0812">Transmembrane</keyword>
<evidence type="ECO:0000256" key="9">
    <source>
        <dbReference type="ARBA" id="ARBA00032607"/>
    </source>
</evidence>
<dbReference type="InterPro" id="IPR039731">
    <property type="entry name" value="Rce1"/>
</dbReference>
<keyword evidence="5" id="KW-0378">Hydrolase</keyword>
<dbReference type="Pfam" id="PF02517">
    <property type="entry name" value="Rce1-like"/>
    <property type="match status" value="1"/>
</dbReference>
<dbReference type="PANTHER" id="PTHR13046">
    <property type="entry name" value="PROTEASE U48 CAAX PRENYL PROTEASE RCE1"/>
    <property type="match status" value="1"/>
</dbReference>
<comment type="caution">
    <text evidence="15">The sequence shown here is derived from an EMBL/GenBank/DDBJ whole genome shotgun (WGS) entry which is preliminary data.</text>
</comment>
<evidence type="ECO:0000256" key="7">
    <source>
        <dbReference type="ARBA" id="ARBA00022989"/>
    </source>
</evidence>
<evidence type="ECO:0000259" key="14">
    <source>
        <dbReference type="Pfam" id="PF02517"/>
    </source>
</evidence>
<keyword evidence="3" id="KW-0645">Protease</keyword>
<keyword evidence="8 13" id="KW-0472">Membrane</keyword>
<evidence type="ECO:0000313" key="15">
    <source>
        <dbReference type="EMBL" id="KAA3673259.1"/>
    </source>
</evidence>
<comment type="similarity">
    <text evidence="2">Belongs to the peptidase U48 family.</text>
</comment>
<dbReference type="AlphaFoldDB" id="A0A5J4NDE5"/>
<dbReference type="GO" id="GO:0004222">
    <property type="term" value="F:metalloendopeptidase activity"/>
    <property type="evidence" value="ECO:0007669"/>
    <property type="project" value="InterPro"/>
</dbReference>
<gene>
    <name evidence="15" type="ORF">DEA37_0006061</name>
</gene>
<dbReference type="Proteomes" id="UP000324629">
    <property type="component" value="Unassembled WGS sequence"/>
</dbReference>
<reference evidence="15 16" key="1">
    <citation type="journal article" date="2019" name="Gigascience">
        <title>Whole-genome sequence of the oriental lung fluke Paragonimus westermani.</title>
        <authorList>
            <person name="Oey H."/>
            <person name="Zakrzewski M."/>
            <person name="Narain K."/>
            <person name="Devi K.R."/>
            <person name="Agatsuma T."/>
            <person name="Nawaratna S."/>
            <person name="Gobert G.N."/>
            <person name="Jones M.K."/>
            <person name="Ragan M.A."/>
            <person name="McManus D.P."/>
            <person name="Krause L."/>
        </authorList>
    </citation>
    <scope>NUCLEOTIDE SEQUENCE [LARGE SCALE GENOMIC DNA]</scope>
    <source>
        <strain evidence="15 16">IND2009</strain>
    </source>
</reference>
<dbReference type="PANTHER" id="PTHR13046:SF0">
    <property type="entry name" value="CAAX PRENYL PROTEASE 2"/>
    <property type="match status" value="1"/>
</dbReference>
<evidence type="ECO:0000256" key="6">
    <source>
        <dbReference type="ARBA" id="ARBA00022824"/>
    </source>
</evidence>
<protein>
    <recommendedName>
        <fullName evidence="12">CAAX prenyl protease 2</fullName>
        <ecNumber evidence="11">3.4.26.1</ecNumber>
    </recommendedName>
    <alternativeName>
        <fullName evidence="9">Farnesylated proteins-converting enzyme 2</fullName>
    </alternativeName>
</protein>
<feature type="transmembrane region" description="Helical" evidence="13">
    <location>
        <begin position="86"/>
        <end position="107"/>
    </location>
</feature>
<organism evidence="15 16">
    <name type="scientific">Paragonimus westermani</name>
    <dbReference type="NCBI Taxonomy" id="34504"/>
    <lineage>
        <taxon>Eukaryota</taxon>
        <taxon>Metazoa</taxon>
        <taxon>Spiralia</taxon>
        <taxon>Lophotrochozoa</taxon>
        <taxon>Platyhelminthes</taxon>
        <taxon>Trematoda</taxon>
        <taxon>Digenea</taxon>
        <taxon>Plagiorchiida</taxon>
        <taxon>Troglotremata</taxon>
        <taxon>Troglotrematidae</taxon>
        <taxon>Paragonimus</taxon>
    </lineage>
</organism>
<feature type="transmembrane region" description="Helical" evidence="13">
    <location>
        <begin position="6"/>
        <end position="27"/>
    </location>
</feature>
<evidence type="ECO:0000256" key="12">
    <source>
        <dbReference type="ARBA" id="ARBA00049763"/>
    </source>
</evidence>
<evidence type="ECO:0000256" key="1">
    <source>
        <dbReference type="ARBA" id="ARBA00004477"/>
    </source>
</evidence>
<evidence type="ECO:0000256" key="13">
    <source>
        <dbReference type="SAM" id="Phobius"/>
    </source>
</evidence>
<evidence type="ECO:0000256" key="2">
    <source>
        <dbReference type="ARBA" id="ARBA00006897"/>
    </source>
</evidence>
<comment type="subcellular location">
    <subcellularLocation>
        <location evidence="1">Endoplasmic reticulum membrane</location>
        <topology evidence="1">Multi-pass membrane protein</topology>
    </subcellularLocation>
</comment>
<keyword evidence="16" id="KW-1185">Reference proteome</keyword>
<name>A0A5J4NDE5_9TREM</name>
<feature type="transmembrane region" description="Helical" evidence="13">
    <location>
        <begin position="254"/>
        <end position="276"/>
    </location>
</feature>
<feature type="domain" description="CAAX prenyl protease 2/Lysostaphin resistance protein A-like" evidence="14">
    <location>
        <begin position="130"/>
        <end position="236"/>
    </location>
</feature>
<dbReference type="EC" id="3.4.26.1" evidence="11"/>
<keyword evidence="7 13" id="KW-1133">Transmembrane helix</keyword>
<evidence type="ECO:0000256" key="3">
    <source>
        <dbReference type="ARBA" id="ARBA00022670"/>
    </source>
</evidence>
<dbReference type="GO" id="GO:0071586">
    <property type="term" value="P:CAAX-box protein processing"/>
    <property type="evidence" value="ECO:0007669"/>
    <property type="project" value="InterPro"/>
</dbReference>
<feature type="transmembrane region" description="Helical" evidence="13">
    <location>
        <begin position="195"/>
        <end position="217"/>
    </location>
</feature>